<keyword evidence="5" id="KW-0378">Hydrolase</keyword>
<proteinExistence type="inferred from homology"/>
<keyword evidence="3" id="KW-1133">Transmembrane helix</keyword>
<dbReference type="Proteomes" id="UP000567795">
    <property type="component" value="Unassembled WGS sequence"/>
</dbReference>
<feature type="domain" description="Prepilin type IV endopeptidase peptidase" evidence="4">
    <location>
        <begin position="86"/>
        <end position="190"/>
    </location>
</feature>
<sequence>MVLGVPEPGGLPGVGVGDGAAGAGGPHGPLPEDARMTWSQIGAALRARAVPLSALALLGWALVAWRVGARADVVAPALLLGLLGPALTVVDVAHQRLPDRLVLPGAALVTVAGAVGALVRGDASALWRSLAAGGVLLAGFAVLALLAPGGGFGLGDVKCALLVGPVLGWAGWPAVAHGVLAAFLAAGVVAAVLLAAGIRGRALPFGPFLFAGTALALALNGPPTP</sequence>
<keyword evidence="3" id="KW-0812">Transmembrane</keyword>
<dbReference type="EC" id="3.4.23.43" evidence="5"/>
<accession>A0A852ZPQ9</accession>
<comment type="caution">
    <text evidence="5">The sequence shown here is derived from an EMBL/GenBank/DDBJ whole genome shotgun (WGS) entry which is preliminary data.</text>
</comment>
<dbReference type="Pfam" id="PF01478">
    <property type="entry name" value="Peptidase_A24"/>
    <property type="match status" value="1"/>
</dbReference>
<evidence type="ECO:0000313" key="5">
    <source>
        <dbReference type="EMBL" id="NYI03240.1"/>
    </source>
</evidence>
<evidence type="ECO:0000256" key="1">
    <source>
        <dbReference type="ARBA" id="ARBA00005801"/>
    </source>
</evidence>
<evidence type="ECO:0000256" key="2">
    <source>
        <dbReference type="SAM" id="MobiDB-lite"/>
    </source>
</evidence>
<feature type="compositionally biased region" description="Gly residues" evidence="2">
    <location>
        <begin position="10"/>
        <end position="26"/>
    </location>
</feature>
<dbReference type="GO" id="GO:0005886">
    <property type="term" value="C:plasma membrane"/>
    <property type="evidence" value="ECO:0007669"/>
    <property type="project" value="TreeGrafter"/>
</dbReference>
<dbReference type="GO" id="GO:0006465">
    <property type="term" value="P:signal peptide processing"/>
    <property type="evidence" value="ECO:0007669"/>
    <property type="project" value="TreeGrafter"/>
</dbReference>
<dbReference type="EMBL" id="JACBZD010000001">
    <property type="protein sequence ID" value="NYI03240.1"/>
    <property type="molecule type" value="Genomic_DNA"/>
</dbReference>
<dbReference type="GO" id="GO:0032259">
    <property type="term" value="P:methylation"/>
    <property type="evidence" value="ECO:0007669"/>
    <property type="project" value="UniProtKB-KW"/>
</dbReference>
<feature type="transmembrane region" description="Helical" evidence="3">
    <location>
        <begin position="202"/>
        <end position="219"/>
    </location>
</feature>
<dbReference type="RefSeq" id="WP_179812332.1">
    <property type="nucleotide sequence ID" value="NZ_JACBZD010000001.1"/>
</dbReference>
<reference evidence="5 6" key="1">
    <citation type="submission" date="2020-07" db="EMBL/GenBank/DDBJ databases">
        <title>Sequencing the genomes of 1000 actinobacteria strains.</title>
        <authorList>
            <person name="Klenk H.-P."/>
        </authorList>
    </citation>
    <scope>NUCLEOTIDE SEQUENCE [LARGE SCALE GENOMIC DNA]</scope>
    <source>
        <strain evidence="5 6">DSM 42178</strain>
    </source>
</reference>
<feature type="transmembrane region" description="Helical" evidence="3">
    <location>
        <begin position="125"/>
        <end position="146"/>
    </location>
</feature>
<feature type="transmembrane region" description="Helical" evidence="3">
    <location>
        <begin position="178"/>
        <end position="195"/>
    </location>
</feature>
<feature type="transmembrane region" description="Helical" evidence="3">
    <location>
        <begin position="49"/>
        <end position="67"/>
    </location>
</feature>
<evidence type="ECO:0000256" key="3">
    <source>
        <dbReference type="SAM" id="Phobius"/>
    </source>
</evidence>
<dbReference type="AlphaFoldDB" id="A0A852ZPQ9"/>
<keyword evidence="6" id="KW-1185">Reference proteome</keyword>
<evidence type="ECO:0000313" key="6">
    <source>
        <dbReference type="Proteomes" id="UP000567795"/>
    </source>
</evidence>
<keyword evidence="5" id="KW-0808">Transferase</keyword>
<dbReference type="PANTHER" id="PTHR30487">
    <property type="entry name" value="TYPE 4 PREPILIN-LIKE PROTEINS LEADER PEPTIDE-PROCESSING ENZYME"/>
    <property type="match status" value="1"/>
</dbReference>
<organism evidence="5 6">
    <name type="scientific">Allostreptomyces psammosilenae</name>
    <dbReference type="NCBI Taxonomy" id="1892865"/>
    <lineage>
        <taxon>Bacteria</taxon>
        <taxon>Bacillati</taxon>
        <taxon>Actinomycetota</taxon>
        <taxon>Actinomycetes</taxon>
        <taxon>Kitasatosporales</taxon>
        <taxon>Streptomycetaceae</taxon>
        <taxon>Allostreptomyces</taxon>
    </lineage>
</organism>
<feature type="region of interest" description="Disordered" evidence="2">
    <location>
        <begin position="1"/>
        <end position="26"/>
    </location>
</feature>
<dbReference type="EC" id="2.1.1.-" evidence="5"/>
<feature type="transmembrane region" description="Helical" evidence="3">
    <location>
        <begin position="73"/>
        <end position="94"/>
    </location>
</feature>
<dbReference type="PANTHER" id="PTHR30487:SF0">
    <property type="entry name" value="PREPILIN LEADER PEPTIDASE_N-METHYLTRANSFERASE-RELATED"/>
    <property type="match status" value="1"/>
</dbReference>
<feature type="transmembrane region" description="Helical" evidence="3">
    <location>
        <begin position="101"/>
        <end position="119"/>
    </location>
</feature>
<gene>
    <name evidence="5" type="ORF">FHU37_000183</name>
</gene>
<keyword evidence="3" id="KW-0472">Membrane</keyword>
<evidence type="ECO:0000259" key="4">
    <source>
        <dbReference type="Pfam" id="PF01478"/>
    </source>
</evidence>
<protein>
    <submittedName>
        <fullName evidence="5">Leader peptidase (Prepilin peptidase)/N-methyltransferase</fullName>
        <ecNumber evidence="5">2.1.1.-</ecNumber>
        <ecNumber evidence="5">3.4.23.43</ecNumber>
    </submittedName>
</protein>
<dbReference type="InterPro" id="IPR000045">
    <property type="entry name" value="Prepilin_IV_endopep_pep"/>
</dbReference>
<name>A0A852ZPQ9_9ACTN</name>
<dbReference type="InterPro" id="IPR050882">
    <property type="entry name" value="Prepilin_peptidase/N-MTase"/>
</dbReference>
<keyword evidence="5" id="KW-0489">Methyltransferase</keyword>
<dbReference type="GO" id="GO:0008168">
    <property type="term" value="F:methyltransferase activity"/>
    <property type="evidence" value="ECO:0007669"/>
    <property type="project" value="UniProtKB-KW"/>
</dbReference>
<dbReference type="Gene3D" id="1.20.120.1220">
    <property type="match status" value="1"/>
</dbReference>
<dbReference type="GO" id="GO:0004190">
    <property type="term" value="F:aspartic-type endopeptidase activity"/>
    <property type="evidence" value="ECO:0007669"/>
    <property type="project" value="UniProtKB-EC"/>
</dbReference>
<comment type="similarity">
    <text evidence="1">Belongs to the peptidase A24 family.</text>
</comment>